<gene>
    <name evidence="1" type="ORF">HMPREF0673_02521</name>
</gene>
<sequence>ALVSSAPTKQCTNQAVVPIFLLVQLRQLHPLASTNQAVVPIVLLVQFLHLMEDALKSW</sequence>
<organism evidence="1 2">
    <name type="scientific">Leyella stercorea DSM 18206</name>
    <dbReference type="NCBI Taxonomy" id="1002367"/>
    <lineage>
        <taxon>Bacteria</taxon>
        <taxon>Pseudomonadati</taxon>
        <taxon>Bacteroidota</taxon>
        <taxon>Bacteroidia</taxon>
        <taxon>Bacteroidales</taxon>
        <taxon>Prevotellaceae</taxon>
        <taxon>Leyella</taxon>
    </lineage>
</organism>
<dbReference type="HOGENOM" id="CLU_2966451_0_0_10"/>
<protein>
    <submittedName>
        <fullName evidence="1">Uncharacterized protein</fullName>
    </submittedName>
</protein>
<comment type="caution">
    <text evidence="1">The sequence shown here is derived from an EMBL/GenBank/DDBJ whole genome shotgun (WGS) entry which is preliminary data.</text>
</comment>
<reference evidence="1 2" key="1">
    <citation type="submission" date="2011-08" db="EMBL/GenBank/DDBJ databases">
        <authorList>
            <person name="Weinstock G."/>
            <person name="Sodergren E."/>
            <person name="Clifton S."/>
            <person name="Fulton L."/>
            <person name="Fulton B."/>
            <person name="Courtney L."/>
            <person name="Fronick C."/>
            <person name="Harrison M."/>
            <person name="Strong C."/>
            <person name="Farmer C."/>
            <person name="Delahaunty K."/>
            <person name="Markovic C."/>
            <person name="Hall O."/>
            <person name="Minx P."/>
            <person name="Tomlinson C."/>
            <person name="Mitreva M."/>
            <person name="Hou S."/>
            <person name="Chen J."/>
            <person name="Wollam A."/>
            <person name="Pepin K.H."/>
            <person name="Johnson M."/>
            <person name="Bhonagiri V."/>
            <person name="Zhang X."/>
            <person name="Suruliraj S."/>
            <person name="Warren W."/>
            <person name="Chinwalla A."/>
            <person name="Mardis E.R."/>
            <person name="Wilson R.K."/>
        </authorList>
    </citation>
    <scope>NUCLEOTIDE SEQUENCE [LARGE SCALE GENOMIC DNA]</scope>
    <source>
        <strain evidence="1 2">DSM 18206</strain>
    </source>
</reference>
<accession>G6B0V3</accession>
<proteinExistence type="predicted"/>
<dbReference type="Proteomes" id="UP000004407">
    <property type="component" value="Unassembled WGS sequence"/>
</dbReference>
<evidence type="ECO:0000313" key="1">
    <source>
        <dbReference type="EMBL" id="EHJ37137.1"/>
    </source>
</evidence>
<dbReference type="AlphaFoldDB" id="G6B0V3"/>
<feature type="non-terminal residue" evidence="1">
    <location>
        <position position="1"/>
    </location>
</feature>
<dbReference type="EMBL" id="AFZZ01000214">
    <property type="protein sequence ID" value="EHJ37137.1"/>
    <property type="molecule type" value="Genomic_DNA"/>
</dbReference>
<name>G6B0V3_9BACT</name>
<evidence type="ECO:0000313" key="2">
    <source>
        <dbReference type="Proteomes" id="UP000004407"/>
    </source>
</evidence>